<keyword evidence="1" id="KW-1133">Transmembrane helix</keyword>
<feature type="transmembrane region" description="Helical" evidence="1">
    <location>
        <begin position="71"/>
        <end position="90"/>
    </location>
</feature>
<dbReference type="Proteomes" id="UP000663419">
    <property type="component" value="Chromosome 6"/>
</dbReference>
<dbReference type="EMBL" id="CP069107">
    <property type="protein sequence ID" value="QSS57526.1"/>
    <property type="molecule type" value="Genomic_DNA"/>
</dbReference>
<keyword evidence="1" id="KW-0812">Transmembrane</keyword>
<dbReference type="VEuPathDB" id="FungiDB:I7I53_11727"/>
<evidence type="ECO:0000256" key="1">
    <source>
        <dbReference type="SAM" id="Phobius"/>
    </source>
</evidence>
<dbReference type="AlphaFoldDB" id="A0A8A1LTU5"/>
<proteinExistence type="predicted"/>
<name>A0A8A1LTU5_AJEC8</name>
<evidence type="ECO:0000313" key="3">
    <source>
        <dbReference type="Proteomes" id="UP000663419"/>
    </source>
</evidence>
<accession>A0A8A1LTU5</accession>
<protein>
    <submittedName>
        <fullName evidence="2">Uncharacterized protein</fullName>
    </submittedName>
</protein>
<sequence length="96" mass="11269">MSYHLHSIRLPHAREQGLVRRLAEFFFGNPPHRSRSLSHRRFVLRPYHFLFLLDFIASVDKNIFNYVTQVSVAMYAVDVFLSLCLLLFVLSCSRLA</sequence>
<gene>
    <name evidence="2" type="ORF">I7I53_11727</name>
</gene>
<feature type="transmembrane region" description="Helical" evidence="1">
    <location>
        <begin position="42"/>
        <end position="59"/>
    </location>
</feature>
<keyword evidence="1" id="KW-0472">Membrane</keyword>
<organism evidence="2 3">
    <name type="scientific">Ajellomyces capsulatus (strain H88)</name>
    <name type="common">Darling's disease fungus</name>
    <name type="synonym">Histoplasma capsulatum</name>
    <dbReference type="NCBI Taxonomy" id="544711"/>
    <lineage>
        <taxon>Eukaryota</taxon>
        <taxon>Fungi</taxon>
        <taxon>Dikarya</taxon>
        <taxon>Ascomycota</taxon>
        <taxon>Pezizomycotina</taxon>
        <taxon>Eurotiomycetes</taxon>
        <taxon>Eurotiomycetidae</taxon>
        <taxon>Onygenales</taxon>
        <taxon>Ajellomycetaceae</taxon>
        <taxon>Histoplasma</taxon>
    </lineage>
</organism>
<evidence type="ECO:0000313" key="2">
    <source>
        <dbReference type="EMBL" id="QSS57526.1"/>
    </source>
</evidence>
<reference evidence="2" key="1">
    <citation type="submission" date="2021-01" db="EMBL/GenBank/DDBJ databases">
        <title>Chromosome-level genome assembly of a human fungal pathogen reveals clustering of transcriptionally co-regulated genes.</title>
        <authorList>
            <person name="Voorhies M."/>
            <person name="Cohen S."/>
            <person name="Shea T.P."/>
            <person name="Petrus S."/>
            <person name="Munoz J.F."/>
            <person name="Poplawski S."/>
            <person name="Goldman W.E."/>
            <person name="Michael T."/>
            <person name="Cuomo C.A."/>
            <person name="Sil A."/>
            <person name="Beyhan S."/>
        </authorList>
    </citation>
    <scope>NUCLEOTIDE SEQUENCE</scope>
    <source>
        <strain evidence="2">H88</strain>
    </source>
</reference>